<dbReference type="PANTHER" id="PTHR43064">
    <property type="entry name" value="PHOSPHORIBOSYLAMINOIMIDAZOLE CARBOXYLASE-RELATED"/>
    <property type="match status" value="1"/>
</dbReference>
<gene>
    <name evidence="3" type="primary">larB</name>
    <name evidence="3" type="ORF">FYK55_04400</name>
</gene>
<dbReference type="AlphaFoldDB" id="A0A5M6DFG8"/>
<organism evidence="3 4">
    <name type="scientific">Roseiconus nitratireducens</name>
    <dbReference type="NCBI Taxonomy" id="2605748"/>
    <lineage>
        <taxon>Bacteria</taxon>
        <taxon>Pseudomonadati</taxon>
        <taxon>Planctomycetota</taxon>
        <taxon>Planctomycetia</taxon>
        <taxon>Pirellulales</taxon>
        <taxon>Pirellulaceae</taxon>
        <taxon>Roseiconus</taxon>
    </lineage>
</organism>
<dbReference type="EMBL" id="VWOX01000002">
    <property type="protein sequence ID" value="KAA5546143.1"/>
    <property type="molecule type" value="Genomic_DNA"/>
</dbReference>
<reference evidence="3 4" key="1">
    <citation type="submission" date="2019-08" db="EMBL/GenBank/DDBJ databases">
        <authorList>
            <person name="Dhanesh K."/>
            <person name="Kumar G."/>
            <person name="Sasikala C."/>
            <person name="Venkata Ramana C."/>
        </authorList>
    </citation>
    <scope>NUCLEOTIDE SEQUENCE [LARGE SCALE GENOMIC DNA]</scope>
    <source>
        <strain evidence="3 4">JC645</strain>
    </source>
</reference>
<dbReference type="InterPro" id="IPR000031">
    <property type="entry name" value="PurE_dom"/>
</dbReference>
<dbReference type="Pfam" id="PF00731">
    <property type="entry name" value="AIRC"/>
    <property type="match status" value="1"/>
</dbReference>
<feature type="region of interest" description="Disordered" evidence="1">
    <location>
        <begin position="212"/>
        <end position="244"/>
    </location>
</feature>
<dbReference type="Proteomes" id="UP000324479">
    <property type="component" value="Unassembled WGS sequence"/>
</dbReference>
<proteinExistence type="predicted"/>
<dbReference type="SUPFAM" id="SSF52255">
    <property type="entry name" value="N5-CAIR mutase (phosphoribosylaminoimidazole carboxylase, PurE)"/>
    <property type="match status" value="1"/>
</dbReference>
<protein>
    <submittedName>
        <fullName evidence="3">Nickel pincer cofactor biosynthesis protein LarB</fullName>
    </submittedName>
</protein>
<evidence type="ECO:0000313" key="4">
    <source>
        <dbReference type="Proteomes" id="UP000324479"/>
    </source>
</evidence>
<feature type="domain" description="PurE" evidence="2">
    <location>
        <begin position="80"/>
        <end position="212"/>
    </location>
</feature>
<evidence type="ECO:0000259" key="2">
    <source>
        <dbReference type="SMART" id="SM01001"/>
    </source>
</evidence>
<keyword evidence="4" id="KW-1185">Reference proteome</keyword>
<dbReference type="RefSeq" id="WP_150075150.1">
    <property type="nucleotide sequence ID" value="NZ_VWOX01000002.1"/>
</dbReference>
<name>A0A5M6DFG8_9BACT</name>
<accession>A0A5M6DFG8</accession>
<dbReference type="SMART" id="SM01001">
    <property type="entry name" value="AIRC"/>
    <property type="match status" value="1"/>
</dbReference>
<dbReference type="Gene3D" id="3.40.50.1970">
    <property type="match status" value="1"/>
</dbReference>
<evidence type="ECO:0000313" key="3">
    <source>
        <dbReference type="EMBL" id="KAA5546143.1"/>
    </source>
</evidence>
<dbReference type="GO" id="GO:0016787">
    <property type="term" value="F:hydrolase activity"/>
    <property type="evidence" value="ECO:0007669"/>
    <property type="project" value="InterPro"/>
</dbReference>
<dbReference type="NCBIfam" id="NF033503">
    <property type="entry name" value="LarB"/>
    <property type="match status" value="1"/>
</dbReference>
<dbReference type="GO" id="GO:0006189">
    <property type="term" value="P:'de novo' IMP biosynthetic process"/>
    <property type="evidence" value="ECO:0007669"/>
    <property type="project" value="InterPro"/>
</dbReference>
<dbReference type="PANTHER" id="PTHR43064:SF1">
    <property type="entry name" value="SLL1489 PROTEIN"/>
    <property type="match status" value="1"/>
</dbReference>
<comment type="caution">
    <text evidence="3">The sequence shown here is derived from an EMBL/GenBank/DDBJ whole genome shotgun (WGS) entry which is preliminary data.</text>
</comment>
<dbReference type="InterPro" id="IPR039476">
    <property type="entry name" value="P2CMN_synthase_LarB"/>
</dbReference>
<evidence type="ECO:0000256" key="1">
    <source>
        <dbReference type="SAM" id="MobiDB-lite"/>
    </source>
</evidence>
<sequence length="244" mass="25497">MHDIDLDFGRDARIGVPEIVYGESKSATQLQEISRQYESRGVNLLITRCQAEQVRGIEGEYDPVARTLLRMQRPKSPIAGLIGVVYAGSSDASVAKESLVTLRFLGCQTREFGDCGVAGIHRLMAHRDALTACNVLICCAGFEGALASVLGGLMPQPIIAVPTSVGYGVAAGGHAALHGMLASCASGIMVMNIDNGCGAAMAAQRILRQIAGRPSELDGPPGPSVSEPAVKGVANQPSREVQAD</sequence>
<feature type="compositionally biased region" description="Polar residues" evidence="1">
    <location>
        <begin position="235"/>
        <end position="244"/>
    </location>
</feature>